<keyword evidence="3" id="KW-1185">Reference proteome</keyword>
<dbReference type="KEGG" id="psw:LK03_00315"/>
<dbReference type="STRING" id="157783.LK03_00315"/>
<dbReference type="Pfam" id="PF16930">
    <property type="entry name" value="Porin_5"/>
    <property type="match status" value="2"/>
</dbReference>
<dbReference type="Proteomes" id="UP000029493">
    <property type="component" value="Chromosome"/>
</dbReference>
<name>A0A089WGQ9_9PSED</name>
<dbReference type="RefSeq" id="WP_028694727.1">
    <property type="nucleotide sequence ID" value="NZ_CP009455.1"/>
</dbReference>
<evidence type="ECO:0000313" key="3">
    <source>
        <dbReference type="Proteomes" id="UP000029493"/>
    </source>
</evidence>
<evidence type="ECO:0000313" key="2">
    <source>
        <dbReference type="EMBL" id="AIR87771.1"/>
    </source>
</evidence>
<dbReference type="AlphaFoldDB" id="A0A089WGQ9"/>
<dbReference type="SUPFAM" id="SSF56935">
    <property type="entry name" value="Porins"/>
    <property type="match status" value="1"/>
</dbReference>
<organism evidence="2 3">
    <name type="scientific">Pseudomonas cremoricolorata</name>
    <dbReference type="NCBI Taxonomy" id="157783"/>
    <lineage>
        <taxon>Bacteria</taxon>
        <taxon>Pseudomonadati</taxon>
        <taxon>Pseudomonadota</taxon>
        <taxon>Gammaproteobacteria</taxon>
        <taxon>Pseudomonadales</taxon>
        <taxon>Pseudomonadaceae</taxon>
        <taxon>Pseudomonas</taxon>
    </lineage>
</organism>
<feature type="chain" id="PRO_5001850964" description="Porin" evidence="1">
    <location>
        <begin position="26"/>
        <end position="414"/>
    </location>
</feature>
<dbReference type="InterPro" id="IPR032638">
    <property type="entry name" value="Porin_5"/>
</dbReference>
<keyword evidence="1" id="KW-0732">Signal</keyword>
<feature type="signal peptide" evidence="1">
    <location>
        <begin position="1"/>
        <end position="25"/>
    </location>
</feature>
<proteinExistence type="predicted"/>
<evidence type="ECO:0000256" key="1">
    <source>
        <dbReference type="SAM" id="SignalP"/>
    </source>
</evidence>
<dbReference type="eggNOG" id="COG2188">
    <property type="taxonomic scope" value="Bacteria"/>
</dbReference>
<protein>
    <recommendedName>
        <fullName evidence="4">Porin</fullName>
    </recommendedName>
</protein>
<reference evidence="2 3" key="1">
    <citation type="submission" date="2014-09" db="EMBL/GenBank/DDBJ databases">
        <authorList>
            <person name="Chan K.-G."/>
        </authorList>
    </citation>
    <scope>NUCLEOTIDE SEQUENCE [LARGE SCALE GENOMIC DNA]</scope>
    <source>
        <strain evidence="2 3">ND07</strain>
    </source>
</reference>
<sequence>MRLVSTLTGVSLTGMVLALSTPASAAVDAKLLEMLRANGSINQAQYSELQADLANETKEKAAQKAQSERMSSFEQKVAWAAKTQIKGDVRLRYEDVNVNDPNSRSNNQDRERVRARVGFYSEINPQVDAGVRIATGSSADARSTNQSLDNYFEKKSLWVDLAYLDWHPTAIPNLHLIGGKMQQPWVSMGDIIWDSDINPEGVAATYKHDLGGAEVFGSIGHYMLKDNVDGNGVQFKHDAQLYHAQLGTKFAATDALKFTVGASLYGYDNDKPSAVLRALGNTTDEFQLVEGFGQVDFTGFAIPLSAYGQYVKNTESTDGMDQAWLAGLKTKIGTWSLDYNYRDVQRNGVVSAFTDSDFGNGFTGSRGHKFKVGYEIDKNFSLGAAYLMAKTDYSNLPNSNADVDTLQVDLEAKF</sequence>
<gene>
    <name evidence="2" type="ORF">LK03_00315</name>
</gene>
<evidence type="ECO:0008006" key="4">
    <source>
        <dbReference type="Google" id="ProtNLM"/>
    </source>
</evidence>
<dbReference type="EMBL" id="CP009455">
    <property type="protein sequence ID" value="AIR87771.1"/>
    <property type="molecule type" value="Genomic_DNA"/>
</dbReference>
<accession>A0A089WGQ9</accession>
<dbReference type="OrthoDB" id="5372286at2"/>